<dbReference type="EMBL" id="QKQP01000012">
    <property type="protein sequence ID" value="PZD79909.1"/>
    <property type="molecule type" value="Genomic_DNA"/>
</dbReference>
<reference evidence="2 3" key="1">
    <citation type="submission" date="2018-06" db="EMBL/GenBank/DDBJ databases">
        <title>Draft sequence of Acidithiobacillus ferrooxidans CCM 4253.</title>
        <authorList>
            <person name="Moya-Beltran A."/>
            <person name="Castro M."/>
            <person name="Covarrubias P.C."/>
            <person name="Issotta F."/>
            <person name="Janiczek O."/>
            <person name="Mandl M."/>
            <person name="Kucera J."/>
            <person name="Quatrini R."/>
        </authorList>
    </citation>
    <scope>NUCLEOTIDE SEQUENCE [LARGE SCALE GENOMIC DNA]</scope>
    <source>
        <strain evidence="2 3">CCM 4253</strain>
    </source>
</reference>
<dbReference type="SMART" id="SM00642">
    <property type="entry name" value="Aamy"/>
    <property type="match status" value="1"/>
</dbReference>
<dbReference type="RefSeq" id="WP_012536956.1">
    <property type="nucleotide sequence ID" value="NZ_AP025160.1"/>
</dbReference>
<dbReference type="Proteomes" id="UP000248886">
    <property type="component" value="Unassembled WGS sequence"/>
</dbReference>
<gene>
    <name evidence="2" type="primary">treY</name>
    <name evidence="2" type="ORF">DN052_15400</name>
</gene>
<dbReference type="Gene3D" id="3.20.20.80">
    <property type="entry name" value="Glycosidases"/>
    <property type="match status" value="4"/>
</dbReference>
<comment type="caution">
    <text evidence="2">The sequence shown here is derived from an EMBL/GenBank/DDBJ whole genome shotgun (WGS) entry which is preliminary data.</text>
</comment>
<dbReference type="GO" id="GO:0047470">
    <property type="term" value="F:(1,4)-alpha-D-glucan 1-alpha-D-glucosylmutase activity"/>
    <property type="evidence" value="ECO:0007669"/>
    <property type="project" value="TreeGrafter"/>
</dbReference>
<dbReference type="SUPFAM" id="SSF51445">
    <property type="entry name" value="(Trans)glycosidases"/>
    <property type="match status" value="1"/>
</dbReference>
<dbReference type="CDD" id="cd11336">
    <property type="entry name" value="AmyAc_MTSase"/>
    <property type="match status" value="1"/>
</dbReference>
<dbReference type="GO" id="GO:0030980">
    <property type="term" value="P:alpha-glucan catabolic process"/>
    <property type="evidence" value="ECO:0007669"/>
    <property type="project" value="TreeGrafter"/>
</dbReference>
<dbReference type="Pfam" id="PF00128">
    <property type="entry name" value="Alpha-amylase"/>
    <property type="match status" value="1"/>
</dbReference>
<evidence type="ECO:0000259" key="1">
    <source>
        <dbReference type="SMART" id="SM00642"/>
    </source>
</evidence>
<proteinExistence type="predicted"/>
<dbReference type="PANTHER" id="PTHR10357:SF216">
    <property type="entry name" value="MALTOOLIGOSYL TREHALOSE SYNTHASE-RELATED"/>
    <property type="match status" value="1"/>
</dbReference>
<sequence>MAPDPIPRASYRLQFNRQFTFDDAVALVPYLQELGVSHCYASPYLKARSGSPHGYDIVDHNALNPEIGDDRSFGRFVTALARHGLGHILDFVPNHMGVGGDDNAWWLDLLENGQASPYADFFDIDWHPHEKALRGKVLVPFLGGYYGDLLENGELHLAFDAQRGEFSVWYLQHRFPLDPRTYPGILEYGLERLKERLGADQPRLAEYQSLSTAFTHLPARRETAAAKLEERRRDKEVHKRHLAELCTAEPRIGAFIEENVASLNGEPGEVATFDRLHEVLEGQAYRLAYWRVAADEINYRRFFDINDLAGLRMERPEVFAATHRLVLQLVAEGKLDGLRIDHADGLYDPAGYFTRLRMEIHAALAERAEPAGGGTAPDFYLVAEKILIGPERLVDGWPVQGTTGYDFANAVNDLFVNPAAQRDLDRIYARFIGQRGDFAEMLFQCKQLVMEAQLSSELTMLADMLDGIAQSDRHTRDFTRNGCRGAVAMLVACFPVYRSYIAANRVSEDDRRYVEAAVAQAKKRSPGDVSIFDFIRRILLEDTGAPEASRRRRAARFALKLQQYTAPVMAKAQEDTAFYRYHRLVSLNEVGGDPRRFGTTPAAFHRANQERAQKWPYAMLTTSTHDTKRSEDVRARIDVLSELTDEWRKRVGRWARFARRHKRMVDGIPAPSRNDEYLFYQTLLGVWPLESPGERAFDDLRERVLRYMLKAVKEAKTHTSWLNPNLAYEEALDYFVMAMLDRTGRNPFLADFLPFQARVARFGLWNGLSQQLLKLTAPGVPDIYQGTEVWDFSLVDPDNRRPVDYRRRRDLLHRLRAVARGRDGARLAQDLMEHPEDGRAKLFVTWRALEARHRFPEVFAGGAYLPLAVTGAQADHAVAFARQANGRTVITIATRWFATLLGDEKRLPVGEAVWTDTGIELPNPAAAWENLFTGETVRPDAAGDKPRLSLARTLACFPVALLVPAEVGS</sequence>
<dbReference type="OMA" id="WTVVEKI"/>
<feature type="domain" description="Glycosyl hydrolase family 13 catalytic" evidence="1">
    <location>
        <begin position="15"/>
        <end position="826"/>
    </location>
</feature>
<dbReference type="OrthoDB" id="9761577at2"/>
<organism evidence="2 3">
    <name type="scientific">Acidithiobacillus ferrooxidans</name>
    <name type="common">Thiobacillus ferrooxidans</name>
    <dbReference type="NCBI Taxonomy" id="920"/>
    <lineage>
        <taxon>Bacteria</taxon>
        <taxon>Pseudomonadati</taxon>
        <taxon>Pseudomonadota</taxon>
        <taxon>Acidithiobacillia</taxon>
        <taxon>Acidithiobacillales</taxon>
        <taxon>Acidithiobacillaceae</taxon>
        <taxon>Acidithiobacillus</taxon>
    </lineage>
</organism>
<dbReference type="InterPro" id="IPR017853">
    <property type="entry name" value="GH"/>
</dbReference>
<protein>
    <submittedName>
        <fullName evidence="2">Malto-oligosyltrehalose synthase</fullName>
    </submittedName>
</protein>
<evidence type="ECO:0000313" key="3">
    <source>
        <dbReference type="Proteomes" id="UP000248886"/>
    </source>
</evidence>
<dbReference type="AlphaFoldDB" id="A0A2W1K059"/>
<name>A0A2W1K059_ACIFR</name>
<dbReference type="GeneID" id="65281216"/>
<dbReference type="GO" id="GO:0005992">
    <property type="term" value="P:trehalose biosynthetic process"/>
    <property type="evidence" value="ECO:0007669"/>
    <property type="project" value="TreeGrafter"/>
</dbReference>
<dbReference type="InterPro" id="IPR006047">
    <property type="entry name" value="GH13_cat_dom"/>
</dbReference>
<dbReference type="InterPro" id="IPR012767">
    <property type="entry name" value="Trehalose_TreY"/>
</dbReference>
<dbReference type="PANTHER" id="PTHR10357">
    <property type="entry name" value="ALPHA-AMYLASE FAMILY MEMBER"/>
    <property type="match status" value="1"/>
</dbReference>
<evidence type="ECO:0000313" key="2">
    <source>
        <dbReference type="EMBL" id="PZD79909.1"/>
    </source>
</evidence>
<accession>A0A2W1K059</accession>
<dbReference type="NCBIfam" id="TIGR02401">
    <property type="entry name" value="trehalose_TreY"/>
    <property type="match status" value="1"/>
</dbReference>